<comment type="caution">
    <text evidence="11">Lacks conserved residue(s) required for the propagation of feature annotation.</text>
</comment>
<keyword evidence="6" id="KW-0084">Basement membrane</keyword>
<evidence type="ECO:0000256" key="11">
    <source>
        <dbReference type="PROSITE-ProRule" id="PRU00460"/>
    </source>
</evidence>
<evidence type="ECO:0000256" key="7">
    <source>
        <dbReference type="ARBA" id="ARBA00022889"/>
    </source>
</evidence>
<dbReference type="Ensembl" id="ENSKMAT00000018079.1">
    <property type="protein sequence ID" value="ENSKMAP00000017830.1"/>
    <property type="gene ID" value="ENSKMAG00000013242.1"/>
</dbReference>
<keyword evidence="13" id="KW-0472">Membrane</keyword>
<keyword evidence="7" id="KW-0130">Cell adhesion</keyword>
<evidence type="ECO:0000313" key="18">
    <source>
        <dbReference type="Proteomes" id="UP000264800"/>
    </source>
</evidence>
<reference evidence="17" key="2">
    <citation type="submission" date="2025-09" db="UniProtKB">
        <authorList>
            <consortium name="Ensembl"/>
        </authorList>
    </citation>
    <scope>IDENTIFICATION</scope>
</reference>
<dbReference type="GO" id="GO:0005102">
    <property type="term" value="F:signaling receptor binding"/>
    <property type="evidence" value="ECO:0007669"/>
    <property type="project" value="InterPro"/>
</dbReference>
<dbReference type="GO" id="GO:0009887">
    <property type="term" value="P:animal organ morphogenesis"/>
    <property type="evidence" value="ECO:0007669"/>
    <property type="project" value="TreeGrafter"/>
</dbReference>
<dbReference type="Gene3D" id="2.60.120.200">
    <property type="match status" value="4"/>
</dbReference>
<reference evidence="17" key="1">
    <citation type="submission" date="2025-08" db="UniProtKB">
        <authorList>
            <consortium name="Ensembl"/>
        </authorList>
    </citation>
    <scope>IDENTIFICATION</scope>
</reference>
<keyword evidence="9" id="KW-0325">Glycoprotein</keyword>
<dbReference type="InterPro" id="IPR013320">
    <property type="entry name" value="ConA-like_dom_sf"/>
</dbReference>
<dbReference type="PROSITE" id="PS01248">
    <property type="entry name" value="EGF_LAM_1"/>
    <property type="match status" value="1"/>
</dbReference>
<dbReference type="GeneTree" id="ENSGT00940000155638"/>
<dbReference type="GO" id="GO:0030334">
    <property type="term" value="P:regulation of cell migration"/>
    <property type="evidence" value="ECO:0007669"/>
    <property type="project" value="InterPro"/>
</dbReference>
<accession>A0A3Q3ANB8</accession>
<dbReference type="GO" id="GO:0005604">
    <property type="term" value="C:basement membrane"/>
    <property type="evidence" value="ECO:0007669"/>
    <property type="project" value="TreeGrafter"/>
</dbReference>
<feature type="domain" description="Laminin EGF-like" evidence="16">
    <location>
        <begin position="87"/>
        <end position="133"/>
    </location>
</feature>
<feature type="transmembrane region" description="Helical" evidence="13">
    <location>
        <begin position="153"/>
        <end position="175"/>
    </location>
</feature>
<dbReference type="InterPro" id="IPR009254">
    <property type="entry name" value="Laminin_aI"/>
</dbReference>
<dbReference type="InterPro" id="IPR001791">
    <property type="entry name" value="Laminin_G"/>
</dbReference>
<evidence type="ECO:0000256" key="4">
    <source>
        <dbReference type="ARBA" id="ARBA00022729"/>
    </source>
</evidence>
<evidence type="ECO:0000259" key="15">
    <source>
        <dbReference type="PROSITE" id="PS50025"/>
    </source>
</evidence>
<keyword evidence="8 11" id="KW-1015">Disulfide bond</keyword>
<keyword evidence="2" id="KW-0964">Secreted</keyword>
<comment type="subcellular location">
    <subcellularLocation>
        <location evidence="1">Secreted</location>
        <location evidence="1">Extracellular space</location>
        <location evidence="1">Extracellular matrix</location>
        <location evidence="1">Basement membrane</location>
    </subcellularLocation>
</comment>
<proteinExistence type="predicted"/>
<dbReference type="PANTHER" id="PTHR10574">
    <property type="entry name" value="NETRIN/LAMININ-RELATED"/>
    <property type="match status" value="1"/>
</dbReference>
<dbReference type="SMART" id="SM00180">
    <property type="entry name" value="EGF_Lam"/>
    <property type="match status" value="1"/>
</dbReference>
<dbReference type="GO" id="GO:0045995">
    <property type="term" value="P:regulation of embryonic development"/>
    <property type="evidence" value="ECO:0007669"/>
    <property type="project" value="InterPro"/>
</dbReference>
<name>A0A3Q3ANB8_KRYMA</name>
<evidence type="ECO:0000256" key="8">
    <source>
        <dbReference type="ARBA" id="ARBA00023157"/>
    </source>
</evidence>
<dbReference type="InterPro" id="IPR050440">
    <property type="entry name" value="Laminin/Netrin_ECM"/>
</dbReference>
<keyword evidence="10 11" id="KW-0424">Laminin EGF-like domain</keyword>
<dbReference type="GO" id="GO:0008045">
    <property type="term" value="P:motor neuron axon guidance"/>
    <property type="evidence" value="ECO:0007669"/>
    <property type="project" value="TreeGrafter"/>
</dbReference>
<feature type="coiled-coil region" evidence="12">
    <location>
        <begin position="387"/>
        <end position="549"/>
    </location>
</feature>
<dbReference type="Pfam" id="PF02210">
    <property type="entry name" value="Laminin_G_2"/>
    <property type="match status" value="1"/>
</dbReference>
<keyword evidence="12" id="KW-0175">Coiled coil</keyword>
<feature type="chain" id="PRO_5018659209" evidence="14">
    <location>
        <begin position="26"/>
        <end position="1195"/>
    </location>
</feature>
<dbReference type="InterPro" id="IPR056863">
    <property type="entry name" value="LMN_ATRN_NET-like_EGF"/>
</dbReference>
<dbReference type="GO" id="GO:0030155">
    <property type="term" value="P:regulation of cell adhesion"/>
    <property type="evidence" value="ECO:0007669"/>
    <property type="project" value="InterPro"/>
</dbReference>
<dbReference type="PROSITE" id="PS50025">
    <property type="entry name" value="LAM_G_DOMAIN"/>
    <property type="match status" value="1"/>
</dbReference>
<dbReference type="GO" id="GO:0007155">
    <property type="term" value="P:cell adhesion"/>
    <property type="evidence" value="ECO:0007669"/>
    <property type="project" value="UniProtKB-KW"/>
</dbReference>
<dbReference type="SUPFAM" id="SSF57196">
    <property type="entry name" value="EGF/Laminin"/>
    <property type="match status" value="1"/>
</dbReference>
<protein>
    <submittedName>
        <fullName evidence="17">Si:ch211-241e1.3</fullName>
    </submittedName>
</protein>
<dbReference type="Pfam" id="PF24973">
    <property type="entry name" value="EGF_LMN_ATRN"/>
    <property type="match status" value="1"/>
</dbReference>
<feature type="transmembrane region" description="Helical" evidence="13">
    <location>
        <begin position="291"/>
        <end position="309"/>
    </location>
</feature>
<keyword evidence="13" id="KW-1133">Transmembrane helix</keyword>
<dbReference type="GO" id="GO:0016358">
    <property type="term" value="P:dendrite development"/>
    <property type="evidence" value="ECO:0007669"/>
    <property type="project" value="TreeGrafter"/>
</dbReference>
<evidence type="ECO:0000256" key="14">
    <source>
        <dbReference type="SAM" id="SignalP"/>
    </source>
</evidence>
<keyword evidence="18" id="KW-1185">Reference proteome</keyword>
<evidence type="ECO:0000256" key="3">
    <source>
        <dbReference type="ARBA" id="ARBA00022530"/>
    </source>
</evidence>
<evidence type="ECO:0000256" key="5">
    <source>
        <dbReference type="ARBA" id="ARBA00022737"/>
    </source>
</evidence>
<dbReference type="STRING" id="37003.ENSKMAP00000017830"/>
<evidence type="ECO:0000256" key="10">
    <source>
        <dbReference type="ARBA" id="ARBA00023292"/>
    </source>
</evidence>
<dbReference type="Proteomes" id="UP000264800">
    <property type="component" value="Unplaced"/>
</dbReference>
<keyword evidence="5" id="KW-0677">Repeat</keyword>
<sequence>MGRCWRKGVLIRTLMLWTFIGLCCAGHRPFSRQERPPHSRHHDRATQRLQYPSLHELGAQRVEFPSKCAPGFYREGDRPYLGRCVPCECNGLTNECEDWTGRCLNCQYNTAGDRCERCKEGYYGNAAQRTCILCPCPFSTSANRWQCEFLTKAVLTGILLTYGYHLFLILCLFICHSHSCAPGYYGDPLTPGGSCQPCNCNGNSNNCDPKTGVCKNTLEPGDTNTDEQCQECDNCALTLLRDLEKLDDELEAIKNQLDNVSASATFKDRLENSTISNKIIKKIIGKEKHKFSVNFLSLFAVCSQLYQIFARLSTSYRVLLDLLEQLRNQDGRGDAFPNESLTNMLNEAQRMVTEMQNRNFTSQKTAAETERDENNMSDLCDQNEAAADKIRTLLKDYGGKLEELEEALKEARDLVKQANVQNGLNAKTLENLLFFFFFLNLARIHFMRHDYEQLAAQLDGAKNDLTEKVKDITEAAAKTDIVEAAEEHAKNLTKLAKELEDAVKNASGRSEVRDAKDAIQAYKNILDAINAAEAAANEARDAADAALNVSCRLNNLYVNYANLFLQKQMASFIHYNLFFPLLCLLNPVKNLWKTIPTLNDKISAVENLNSQFSPINNISESIRTLKELIAHARDAANKIAVPMKFNGNSHVELHPPKNLDDLRAYTAMSLLLQRPKGRGDGARRRRQLPPGQFVLYLGNRDSSKNYIGLVLRNDVLYGVYKLNGVEYEIKSDYISRSDSEPAMFDKVDLRRIYQDAEIVLTKEVSSRNPKDPLMNFVQGQEGKDLLDVSPSDIVFYVGGYPANFTPPSSMNYSKYKGCIEFSSFNDKVLSLYNFKTEENTNDWTDIQLILTTVGLVRISVGSLSEKGNKPAYDFKIFNELYVGGIPQELRDRYVVVITPLIGCLKNFKFQDLSTLIDEPLGISRGCPTDSLVRANTYLTALLTARFMFQMMFPPFLLSRPHFSLDVRTRSPEGLLFFAATRGGQSHLALYMSKGRIRLSVAKQKEIFNREKYNDGKWHSVSGCKFRLVVDGLKAQDGQLTSAELKSMQQFMSPVYLGGVPLKTLPKQGVSGCIRKFKMNGAQMSNPTANFGAGPCFEGQTQRGAYFSGDGAHVFILYKKALKSIVNINQIGWSRENVHLVDHLHFSPAGTLMHQTLPVRSSFVGCIQDMKINDMSVSFDRSSAVFGPVNLKECPG</sequence>
<dbReference type="InterPro" id="IPR010307">
    <property type="entry name" value="Laminin_dom_II"/>
</dbReference>
<feature type="coiled-coil region" evidence="12">
    <location>
        <begin position="236"/>
        <end position="263"/>
    </location>
</feature>
<dbReference type="Pfam" id="PF06008">
    <property type="entry name" value="Laminin_I"/>
    <property type="match status" value="1"/>
</dbReference>
<feature type="disulfide bond" evidence="11">
    <location>
        <begin position="106"/>
        <end position="115"/>
    </location>
</feature>
<evidence type="ECO:0000256" key="9">
    <source>
        <dbReference type="ARBA" id="ARBA00023180"/>
    </source>
</evidence>
<keyword evidence="3" id="KW-0272">Extracellular matrix</keyword>
<evidence type="ECO:0000256" key="1">
    <source>
        <dbReference type="ARBA" id="ARBA00004302"/>
    </source>
</evidence>
<dbReference type="PROSITE" id="PS50027">
    <property type="entry name" value="EGF_LAM_2"/>
    <property type="match status" value="1"/>
</dbReference>
<keyword evidence="13" id="KW-0812">Transmembrane</keyword>
<feature type="signal peptide" evidence="14">
    <location>
        <begin position="1"/>
        <end position="25"/>
    </location>
</feature>
<dbReference type="SMART" id="SM00282">
    <property type="entry name" value="LamG"/>
    <property type="match status" value="1"/>
</dbReference>
<keyword evidence="4 14" id="KW-0732">Signal</keyword>
<feature type="domain" description="Laminin G" evidence="15">
    <location>
        <begin position="935"/>
        <end position="1095"/>
    </location>
</feature>
<dbReference type="Pfam" id="PF06009">
    <property type="entry name" value="Laminin_II"/>
    <property type="match status" value="1"/>
</dbReference>
<evidence type="ECO:0000256" key="13">
    <source>
        <dbReference type="SAM" id="Phobius"/>
    </source>
</evidence>
<dbReference type="CDD" id="cd00110">
    <property type="entry name" value="LamG"/>
    <property type="match status" value="1"/>
</dbReference>
<evidence type="ECO:0000256" key="6">
    <source>
        <dbReference type="ARBA" id="ARBA00022869"/>
    </source>
</evidence>
<dbReference type="FunFam" id="2.10.25.10:FF:000188">
    <property type="entry name" value="Laminin subunit gamma 2"/>
    <property type="match status" value="1"/>
</dbReference>
<dbReference type="CDD" id="cd00055">
    <property type="entry name" value="EGF_Lam"/>
    <property type="match status" value="1"/>
</dbReference>
<dbReference type="AlphaFoldDB" id="A0A3Q3ANB8"/>
<evidence type="ECO:0000313" key="17">
    <source>
        <dbReference type="Ensembl" id="ENSKMAP00000017830.1"/>
    </source>
</evidence>
<dbReference type="InterPro" id="IPR002049">
    <property type="entry name" value="LE_dom"/>
</dbReference>
<dbReference type="SUPFAM" id="SSF49899">
    <property type="entry name" value="Concanavalin A-like lectins/glucanases"/>
    <property type="match status" value="2"/>
</dbReference>
<dbReference type="Gene3D" id="2.10.25.10">
    <property type="entry name" value="Laminin"/>
    <property type="match status" value="2"/>
</dbReference>
<dbReference type="PANTHER" id="PTHR10574:SF365">
    <property type="entry name" value="NETRIN-A-RELATED"/>
    <property type="match status" value="1"/>
</dbReference>
<dbReference type="GO" id="GO:0009888">
    <property type="term" value="P:tissue development"/>
    <property type="evidence" value="ECO:0007669"/>
    <property type="project" value="TreeGrafter"/>
</dbReference>
<evidence type="ECO:0000256" key="2">
    <source>
        <dbReference type="ARBA" id="ARBA00022525"/>
    </source>
</evidence>
<evidence type="ECO:0000256" key="12">
    <source>
        <dbReference type="SAM" id="Coils"/>
    </source>
</evidence>
<dbReference type="OMA" id="TRSHEGM"/>
<organism evidence="17 18">
    <name type="scientific">Kryptolebias marmoratus</name>
    <name type="common">Mangrove killifish</name>
    <name type="synonym">Rivulus marmoratus</name>
    <dbReference type="NCBI Taxonomy" id="37003"/>
    <lineage>
        <taxon>Eukaryota</taxon>
        <taxon>Metazoa</taxon>
        <taxon>Chordata</taxon>
        <taxon>Craniata</taxon>
        <taxon>Vertebrata</taxon>
        <taxon>Euteleostomi</taxon>
        <taxon>Actinopterygii</taxon>
        <taxon>Neopterygii</taxon>
        <taxon>Teleostei</taxon>
        <taxon>Neoteleostei</taxon>
        <taxon>Acanthomorphata</taxon>
        <taxon>Ovalentaria</taxon>
        <taxon>Atherinomorphae</taxon>
        <taxon>Cyprinodontiformes</taxon>
        <taxon>Rivulidae</taxon>
        <taxon>Kryptolebias</taxon>
    </lineage>
</organism>
<evidence type="ECO:0000259" key="16">
    <source>
        <dbReference type="PROSITE" id="PS50027"/>
    </source>
</evidence>